<evidence type="ECO:0000313" key="2">
    <source>
        <dbReference type="Proteomes" id="UP000324091"/>
    </source>
</evidence>
<accession>A0A5C6PT43</accession>
<keyword evidence="2" id="KW-1185">Reference proteome</keyword>
<comment type="caution">
    <text evidence="1">The sequence shown here is derived from an EMBL/GenBank/DDBJ whole genome shotgun (WGS) entry which is preliminary data.</text>
</comment>
<proteinExistence type="predicted"/>
<dbReference type="EMBL" id="RHFK02000001">
    <property type="protein sequence ID" value="TWW82166.1"/>
    <property type="molecule type" value="Genomic_DNA"/>
</dbReference>
<gene>
    <name evidence="1" type="ORF">D4764_01G0019810</name>
</gene>
<protein>
    <submittedName>
        <fullName evidence="1">Uncharacterized protein</fullName>
    </submittedName>
</protein>
<dbReference type="Proteomes" id="UP000324091">
    <property type="component" value="Chromosome 1"/>
</dbReference>
<evidence type="ECO:0000313" key="1">
    <source>
        <dbReference type="EMBL" id="TWW82166.1"/>
    </source>
</evidence>
<dbReference type="AlphaFoldDB" id="A0A5C6PT43"/>
<sequence>MVSCHIATLGLANPVKLLNPATGAINEAKQGPKCEQDVGASSQQVVGGFDHFRW</sequence>
<reference evidence="1 2" key="1">
    <citation type="submission" date="2019-04" db="EMBL/GenBank/DDBJ databases">
        <title>Chromosome genome assembly for Takifugu flavidus.</title>
        <authorList>
            <person name="Xiao S."/>
        </authorList>
    </citation>
    <scope>NUCLEOTIDE SEQUENCE [LARGE SCALE GENOMIC DNA]</scope>
    <source>
        <strain evidence="1">HTHZ2018</strain>
        <tissue evidence="1">Muscle</tissue>
    </source>
</reference>
<name>A0A5C6PT43_9TELE</name>
<organism evidence="1 2">
    <name type="scientific">Takifugu flavidus</name>
    <name type="common">sansaifugu</name>
    <dbReference type="NCBI Taxonomy" id="433684"/>
    <lineage>
        <taxon>Eukaryota</taxon>
        <taxon>Metazoa</taxon>
        <taxon>Chordata</taxon>
        <taxon>Craniata</taxon>
        <taxon>Vertebrata</taxon>
        <taxon>Euteleostomi</taxon>
        <taxon>Actinopterygii</taxon>
        <taxon>Neopterygii</taxon>
        <taxon>Teleostei</taxon>
        <taxon>Neoteleostei</taxon>
        <taxon>Acanthomorphata</taxon>
        <taxon>Eupercaria</taxon>
        <taxon>Tetraodontiformes</taxon>
        <taxon>Tetradontoidea</taxon>
        <taxon>Tetraodontidae</taxon>
        <taxon>Takifugu</taxon>
    </lineage>
</organism>